<sequence>MATNAIGAVLVIDPALHGRIERALRVNRTYTTIVTFDGPRRMLAVAFFAGTILFAAILQSTGHGVTGGRRIRVHSTVPLNIPAAAISRHFERMRTADASKIMASLAQEGILTGSSWSLFWEYLKSCSTARRDLEELERKVKATDEPQDTQAKEVYRLERDALGLASELSGLDRRSILAKIPSTLPDEPNPAVLKFAQKAAIEDAYISYDVTKFPGLDCLRESPSGVATFTNKTGEQLHVVNVNRTRRETTTGVDLIYLADSFESAIFVQYKLFNINNDPRVKSPKAAYRLVDRDKDQCKKMLAVQSVLHARGDRMDVRDYRLGPECVFYKLCHRCEPDTPSDLVPGIYFSVEHWRRLLEDPRTASPRGAEVIGYETSDRYLSNTEFVALVRGGWIGARDTAVERLEHIIESLLEDNRSVTIARKSRRAPNVSSELFNVIDAGGTEEFQLRVPDPDSGRNSGRKRKKP</sequence>
<dbReference type="RefSeq" id="WP_224196617.1">
    <property type="nucleotide sequence ID" value="NZ_JAIRAU010000052.1"/>
</dbReference>
<feature type="region of interest" description="Disordered" evidence="1">
    <location>
        <begin position="447"/>
        <end position="467"/>
    </location>
</feature>
<gene>
    <name evidence="3" type="ORF">K7C98_37105</name>
</gene>
<accession>A0ABS7U2X1</accession>
<evidence type="ECO:0000313" key="4">
    <source>
        <dbReference type="Proteomes" id="UP001139031"/>
    </source>
</evidence>
<name>A0ABS7U2X1_9BACT</name>
<keyword evidence="4" id="KW-1185">Reference proteome</keyword>
<protein>
    <submittedName>
        <fullName evidence="3">Uncharacterized protein</fullName>
    </submittedName>
</protein>
<comment type="caution">
    <text evidence="3">The sequence shown here is derived from an EMBL/GenBank/DDBJ whole genome shotgun (WGS) entry which is preliminary data.</text>
</comment>
<evidence type="ECO:0000313" key="3">
    <source>
        <dbReference type="EMBL" id="MBZ5714885.1"/>
    </source>
</evidence>
<reference evidence="3" key="1">
    <citation type="submission" date="2021-08" db="EMBL/GenBank/DDBJ databases">
        <authorList>
            <person name="Stevens D.C."/>
        </authorList>
    </citation>
    <scope>NUCLEOTIDE SEQUENCE</scope>
    <source>
        <strain evidence="3">DSM 53165</strain>
    </source>
</reference>
<keyword evidence="2" id="KW-1133">Transmembrane helix</keyword>
<evidence type="ECO:0000256" key="2">
    <source>
        <dbReference type="SAM" id="Phobius"/>
    </source>
</evidence>
<keyword evidence="2" id="KW-0472">Membrane</keyword>
<feature type="transmembrane region" description="Helical" evidence="2">
    <location>
        <begin position="42"/>
        <end position="62"/>
    </location>
</feature>
<organism evidence="3 4">
    <name type="scientific">Nannocystis pusilla</name>
    <dbReference type="NCBI Taxonomy" id="889268"/>
    <lineage>
        <taxon>Bacteria</taxon>
        <taxon>Pseudomonadati</taxon>
        <taxon>Myxococcota</taxon>
        <taxon>Polyangia</taxon>
        <taxon>Nannocystales</taxon>
        <taxon>Nannocystaceae</taxon>
        <taxon>Nannocystis</taxon>
    </lineage>
</organism>
<proteinExistence type="predicted"/>
<evidence type="ECO:0000256" key="1">
    <source>
        <dbReference type="SAM" id="MobiDB-lite"/>
    </source>
</evidence>
<dbReference type="Proteomes" id="UP001139031">
    <property type="component" value="Unassembled WGS sequence"/>
</dbReference>
<keyword evidence="2" id="KW-0812">Transmembrane</keyword>
<dbReference type="EMBL" id="JAIRAU010000052">
    <property type="protein sequence ID" value="MBZ5714885.1"/>
    <property type="molecule type" value="Genomic_DNA"/>
</dbReference>